<accession>A0A1I2SD07</accession>
<keyword evidence="3" id="KW-1185">Reference proteome</keyword>
<dbReference type="Pfam" id="PF00155">
    <property type="entry name" value="Aminotran_1_2"/>
    <property type="match status" value="1"/>
</dbReference>
<dbReference type="AlphaFoldDB" id="A0A1I2SD07"/>
<organism evidence="2 3">
    <name type="scientific">Desulfotruncus arcticus DSM 17038</name>
    <dbReference type="NCBI Taxonomy" id="1121424"/>
    <lineage>
        <taxon>Bacteria</taxon>
        <taxon>Bacillati</taxon>
        <taxon>Bacillota</taxon>
        <taxon>Clostridia</taxon>
        <taxon>Eubacteriales</taxon>
        <taxon>Desulfallaceae</taxon>
        <taxon>Desulfotruncus</taxon>
    </lineage>
</organism>
<evidence type="ECO:0000259" key="1">
    <source>
        <dbReference type="Pfam" id="PF00155"/>
    </source>
</evidence>
<reference evidence="3" key="1">
    <citation type="submission" date="2016-10" db="EMBL/GenBank/DDBJ databases">
        <authorList>
            <person name="Varghese N."/>
            <person name="Submissions S."/>
        </authorList>
    </citation>
    <scope>NUCLEOTIDE SEQUENCE [LARGE SCALE GENOMIC DNA]</scope>
    <source>
        <strain evidence="3">DSM 17038</strain>
    </source>
</reference>
<dbReference type="Gene3D" id="3.90.1150.10">
    <property type="entry name" value="Aspartate Aminotransferase, domain 1"/>
    <property type="match status" value="1"/>
</dbReference>
<dbReference type="EMBL" id="FOOX01000005">
    <property type="protein sequence ID" value="SFG47861.1"/>
    <property type="molecule type" value="Genomic_DNA"/>
</dbReference>
<dbReference type="Proteomes" id="UP000199337">
    <property type="component" value="Unassembled WGS sequence"/>
</dbReference>
<dbReference type="InterPro" id="IPR015422">
    <property type="entry name" value="PyrdxlP-dep_Trfase_small"/>
</dbReference>
<protein>
    <submittedName>
        <fullName evidence="2">Aspartate aminotransferase</fullName>
    </submittedName>
</protein>
<dbReference type="STRING" id="341036.SAMN05660649_01772"/>
<dbReference type="InterPro" id="IPR004839">
    <property type="entry name" value="Aminotransferase_I/II_large"/>
</dbReference>
<feature type="domain" description="Aminotransferase class I/classII large" evidence="1">
    <location>
        <begin position="68"/>
        <end position="410"/>
    </location>
</feature>
<dbReference type="SUPFAM" id="SSF53383">
    <property type="entry name" value="PLP-dependent transferases"/>
    <property type="match status" value="1"/>
</dbReference>
<name>A0A1I2SD07_9FIRM</name>
<dbReference type="CDD" id="cd00609">
    <property type="entry name" value="AAT_like"/>
    <property type="match status" value="1"/>
</dbReference>
<evidence type="ECO:0000313" key="2">
    <source>
        <dbReference type="EMBL" id="SFG47861.1"/>
    </source>
</evidence>
<keyword evidence="2" id="KW-0808">Transferase</keyword>
<dbReference type="GO" id="GO:0030170">
    <property type="term" value="F:pyridoxal phosphate binding"/>
    <property type="evidence" value="ECO:0007669"/>
    <property type="project" value="InterPro"/>
</dbReference>
<dbReference type="GO" id="GO:0008483">
    <property type="term" value="F:transaminase activity"/>
    <property type="evidence" value="ECO:0007669"/>
    <property type="project" value="UniProtKB-KW"/>
</dbReference>
<proteinExistence type="predicted"/>
<sequence>MGRKNRLLNVINNILVRPRYEQFNYVEKKGEKMMSISQKITEDLSKPSWLRKLFEEGERLKSIYGEDKVYNFTIGNPGVEPPAAFHEELKRIALNPTPGMHRYMSNAGYLETREAIAQVLQENCGLDFSPNHIVMSCGAGGGLNILLKTILNPGEEVIVLVPYFPLYRAYIDNYGGVIKKVKTNADFQLNLELLAENITAKTKAIIINSPNNPTGVIYPEKSIKELGQLLRAKEEEFNNTIYLISDEPYSKLVFDGLTVPSIFKHVRNSFVVTSHSKDLALPGERIGYVAMHPEIKDADLIFKGLNFCNRALGFVNAPALMQRLVTNLQREEADIEGYLEKRNMLYNHLTSLGFDVVKPAGTFYLFPRSPMPDDIEFIKFALKYNIVVVPGIDFDMPGYFRLSFSVSLDTVMNSLPAFTKLAQDLRLK</sequence>
<dbReference type="PANTHER" id="PTHR42691">
    <property type="entry name" value="ASPARTATE AMINOTRANSFERASE YHDR-RELATED"/>
    <property type="match status" value="1"/>
</dbReference>
<dbReference type="PANTHER" id="PTHR42691:SF1">
    <property type="entry name" value="ASPARTATE AMINOTRANSFERASE YHDR-RELATED"/>
    <property type="match status" value="1"/>
</dbReference>
<dbReference type="NCBIfam" id="NF005305">
    <property type="entry name" value="PRK06836.1"/>
    <property type="match status" value="1"/>
</dbReference>
<dbReference type="InterPro" id="IPR015421">
    <property type="entry name" value="PyrdxlP-dep_Trfase_major"/>
</dbReference>
<dbReference type="Gene3D" id="3.40.640.10">
    <property type="entry name" value="Type I PLP-dependent aspartate aminotransferase-like (Major domain)"/>
    <property type="match status" value="1"/>
</dbReference>
<keyword evidence="2" id="KW-0032">Aminotransferase</keyword>
<evidence type="ECO:0000313" key="3">
    <source>
        <dbReference type="Proteomes" id="UP000199337"/>
    </source>
</evidence>
<dbReference type="InterPro" id="IPR015424">
    <property type="entry name" value="PyrdxlP-dep_Trfase"/>
</dbReference>
<gene>
    <name evidence="2" type="ORF">SAMN05660649_01772</name>
</gene>